<dbReference type="Proteomes" id="UP000587760">
    <property type="component" value="Unassembled WGS sequence"/>
</dbReference>
<evidence type="ECO:0000259" key="6">
    <source>
        <dbReference type="PROSITE" id="PS50234"/>
    </source>
</evidence>
<dbReference type="InterPro" id="IPR002035">
    <property type="entry name" value="VWF_A"/>
</dbReference>
<dbReference type="Gene3D" id="3.40.50.410">
    <property type="entry name" value="von Willebrand factor, type A domain"/>
    <property type="match status" value="1"/>
</dbReference>
<keyword evidence="8" id="KW-1185">Reference proteome</keyword>
<dbReference type="AlphaFoldDB" id="A0A841R6J5"/>
<evidence type="ECO:0000256" key="4">
    <source>
        <dbReference type="ARBA" id="ARBA00023136"/>
    </source>
</evidence>
<reference evidence="7 8" key="1">
    <citation type="submission" date="2020-08" db="EMBL/GenBank/DDBJ databases">
        <title>Genomic Encyclopedia of Type Strains, Phase IV (KMG-IV): sequencing the most valuable type-strain genomes for metagenomic binning, comparative biology and taxonomic classification.</title>
        <authorList>
            <person name="Goeker M."/>
        </authorList>
    </citation>
    <scope>NUCLEOTIDE SEQUENCE [LARGE SCALE GENOMIC DNA]</scope>
    <source>
        <strain evidence="7 8">DSM 2461</strain>
    </source>
</reference>
<sequence length="333" mass="36993">MLTFETPQYLLLLLLLPPAVYLRHFRKGRGAVLSFPFRVWRGHGFYPRQIGLKGVLFLFSLFFWIGVALLIVSLGGPSLSRHEKLFLSRGVDIMIVFDQSPSMAGKDFPPVNRFETAREMTSHFIAGRENDPIGIVSFGTDAVLRVPPTLDYELLNKRLSELKIMEMGDGTAIGMGLAVAALHLSTSQADEKIIILLTDGENNSGEIQPETSASIASKLGIRIYTIGIGTTGEVSAEFTDPETGSVYSATLMSRFDESMLQKIADETGGRYFHAVSPGTLEAVFQTIDSLESVERLVKMQVVFEPLHYLFILAGFLLIMLEFTVRKAFFREIL</sequence>
<evidence type="ECO:0000256" key="2">
    <source>
        <dbReference type="ARBA" id="ARBA00022692"/>
    </source>
</evidence>
<keyword evidence="3 5" id="KW-1133">Transmembrane helix</keyword>
<dbReference type="PROSITE" id="PS50234">
    <property type="entry name" value="VWFA"/>
    <property type="match status" value="1"/>
</dbReference>
<protein>
    <submittedName>
        <fullName evidence="7">Ca-activated chloride channel family protein</fullName>
    </submittedName>
</protein>
<comment type="caution">
    <text evidence="7">The sequence shown here is derived from an EMBL/GenBank/DDBJ whole genome shotgun (WGS) entry which is preliminary data.</text>
</comment>
<feature type="transmembrane region" description="Helical" evidence="5">
    <location>
        <begin position="306"/>
        <end position="324"/>
    </location>
</feature>
<dbReference type="Pfam" id="PF00092">
    <property type="entry name" value="VWA"/>
    <property type="match status" value="1"/>
</dbReference>
<gene>
    <name evidence="7" type="ORF">HNR50_001133</name>
</gene>
<evidence type="ECO:0000313" key="7">
    <source>
        <dbReference type="EMBL" id="MBB6479475.1"/>
    </source>
</evidence>
<accession>A0A841R6J5</accession>
<organism evidence="7 8">
    <name type="scientific">Spirochaeta isovalerica</name>
    <dbReference type="NCBI Taxonomy" id="150"/>
    <lineage>
        <taxon>Bacteria</taxon>
        <taxon>Pseudomonadati</taxon>
        <taxon>Spirochaetota</taxon>
        <taxon>Spirochaetia</taxon>
        <taxon>Spirochaetales</taxon>
        <taxon>Spirochaetaceae</taxon>
        <taxon>Spirochaeta</taxon>
    </lineage>
</organism>
<evidence type="ECO:0000256" key="5">
    <source>
        <dbReference type="SAM" id="Phobius"/>
    </source>
</evidence>
<keyword evidence="4 5" id="KW-0472">Membrane</keyword>
<dbReference type="InterPro" id="IPR050768">
    <property type="entry name" value="UPF0353/GerABKA_families"/>
</dbReference>
<dbReference type="SUPFAM" id="SSF53300">
    <property type="entry name" value="vWA-like"/>
    <property type="match status" value="1"/>
</dbReference>
<dbReference type="RefSeq" id="WP_184744739.1">
    <property type="nucleotide sequence ID" value="NZ_JACHGJ010000002.1"/>
</dbReference>
<dbReference type="EMBL" id="JACHGJ010000002">
    <property type="protein sequence ID" value="MBB6479475.1"/>
    <property type="molecule type" value="Genomic_DNA"/>
</dbReference>
<keyword evidence="1" id="KW-1003">Cell membrane</keyword>
<evidence type="ECO:0000256" key="3">
    <source>
        <dbReference type="ARBA" id="ARBA00022989"/>
    </source>
</evidence>
<dbReference type="InterPro" id="IPR036465">
    <property type="entry name" value="vWFA_dom_sf"/>
</dbReference>
<evidence type="ECO:0000256" key="1">
    <source>
        <dbReference type="ARBA" id="ARBA00022475"/>
    </source>
</evidence>
<evidence type="ECO:0000313" key="8">
    <source>
        <dbReference type="Proteomes" id="UP000587760"/>
    </source>
</evidence>
<keyword evidence="2 5" id="KW-0812">Transmembrane</keyword>
<proteinExistence type="predicted"/>
<dbReference type="SMART" id="SM00327">
    <property type="entry name" value="VWA"/>
    <property type="match status" value="1"/>
</dbReference>
<feature type="domain" description="VWFA" evidence="6">
    <location>
        <begin position="92"/>
        <end position="287"/>
    </location>
</feature>
<name>A0A841R6J5_9SPIO</name>
<dbReference type="PANTHER" id="PTHR22550:SF5">
    <property type="entry name" value="LEUCINE ZIPPER PROTEIN 4"/>
    <property type="match status" value="1"/>
</dbReference>
<feature type="transmembrane region" description="Helical" evidence="5">
    <location>
        <begin position="55"/>
        <end position="76"/>
    </location>
</feature>
<dbReference type="PANTHER" id="PTHR22550">
    <property type="entry name" value="SPORE GERMINATION PROTEIN"/>
    <property type="match status" value="1"/>
</dbReference>